<accession>A0ABR7QWH8</accession>
<sequence length="104" mass="12237">MKFILLFFVLIVIFVVAITFGANNDQNVVFNYLVAQSQFRLSSLLAMLFGIGFMLGWLFSGYFYFKEKLKLSSTMRKLKKLQKKYDEEIVTRQKEQVSTLTERK</sequence>
<dbReference type="InterPro" id="IPR032906">
    <property type="entry name" value="LapA"/>
</dbReference>
<evidence type="ECO:0000313" key="7">
    <source>
        <dbReference type="EMBL" id="MBC9130540.1"/>
    </source>
</evidence>
<keyword evidence="2 5" id="KW-0812">Transmembrane</keyword>
<comment type="caution">
    <text evidence="7">The sequence shown here is derived from an EMBL/GenBank/DDBJ whole genome shotgun (WGS) entry which is preliminary data.</text>
</comment>
<comment type="subcellular location">
    <subcellularLocation>
        <location evidence="5">Cell inner membrane</location>
        <topology evidence="5">Single-pass membrane protein</topology>
    </subcellularLocation>
</comment>
<evidence type="ECO:0000256" key="2">
    <source>
        <dbReference type="ARBA" id="ARBA00022692"/>
    </source>
</evidence>
<gene>
    <name evidence="5" type="primary">lapA</name>
    <name evidence="7" type="ORF">FcAc13_04370</name>
</gene>
<evidence type="ECO:0000313" key="8">
    <source>
        <dbReference type="Proteomes" id="UP000651208"/>
    </source>
</evidence>
<dbReference type="InterPro" id="IPR010445">
    <property type="entry name" value="LapA_dom"/>
</dbReference>
<dbReference type="Proteomes" id="UP000651208">
    <property type="component" value="Unassembled WGS sequence"/>
</dbReference>
<protein>
    <recommendedName>
        <fullName evidence="5">Probable lipopolysaccharide assembly protein A</fullName>
    </recommendedName>
</protein>
<evidence type="ECO:0000256" key="3">
    <source>
        <dbReference type="ARBA" id="ARBA00022989"/>
    </source>
</evidence>
<comment type="caution">
    <text evidence="5">Lacks conserved residue(s) required for the propagation of feature annotation.</text>
</comment>
<keyword evidence="5" id="KW-0997">Cell inner membrane</keyword>
<keyword evidence="8" id="KW-1185">Reference proteome</keyword>
<feature type="domain" description="Lipopolysaccharide assembly protein A" evidence="6">
    <location>
        <begin position="23"/>
        <end position="84"/>
    </location>
</feature>
<name>A0ABR7QWH8_9GAMM</name>
<organism evidence="7 8">
    <name type="scientific">Frischella japonica</name>
    <dbReference type="NCBI Taxonomy" id="2741544"/>
    <lineage>
        <taxon>Bacteria</taxon>
        <taxon>Pseudomonadati</taxon>
        <taxon>Pseudomonadota</taxon>
        <taxon>Gammaproteobacteria</taxon>
        <taxon>Orbales</taxon>
        <taxon>Orbaceae</taxon>
        <taxon>Frischella</taxon>
    </lineage>
</organism>
<dbReference type="Pfam" id="PF06305">
    <property type="entry name" value="LapA_dom"/>
    <property type="match status" value="1"/>
</dbReference>
<dbReference type="HAMAP" id="MF_01948">
    <property type="entry name" value="LPS_assembly_LapA"/>
    <property type="match status" value="1"/>
</dbReference>
<reference evidence="7 8" key="1">
    <citation type="submission" date="2020-06" db="EMBL/GenBank/DDBJ databases">
        <title>Frischella cerana isolated from Apis cerana gut homogenate.</title>
        <authorList>
            <person name="Wolter L.A."/>
            <person name="Suenami S."/>
            <person name="Miyazaki R."/>
        </authorList>
    </citation>
    <scope>NUCLEOTIDE SEQUENCE [LARGE SCALE GENOMIC DNA]</scope>
    <source>
        <strain evidence="7 8">Ac13</strain>
    </source>
</reference>
<evidence type="ECO:0000256" key="4">
    <source>
        <dbReference type="ARBA" id="ARBA00023136"/>
    </source>
</evidence>
<feature type="transmembrane region" description="Helical" evidence="5">
    <location>
        <begin position="45"/>
        <end position="65"/>
    </location>
</feature>
<comment type="function">
    <text evidence="5">Involved in the assembly of lipopolysaccharide (LPS).</text>
</comment>
<evidence type="ECO:0000256" key="1">
    <source>
        <dbReference type="ARBA" id="ARBA00022475"/>
    </source>
</evidence>
<keyword evidence="3 5" id="KW-1133">Transmembrane helix</keyword>
<evidence type="ECO:0000256" key="5">
    <source>
        <dbReference type="HAMAP-Rule" id="MF_01948"/>
    </source>
</evidence>
<keyword evidence="1 5" id="KW-1003">Cell membrane</keyword>
<comment type="similarity">
    <text evidence="5">Belongs to the LapA family.</text>
</comment>
<dbReference type="RefSeq" id="WP_187754987.1">
    <property type="nucleotide sequence ID" value="NZ_JABURY010000010.1"/>
</dbReference>
<evidence type="ECO:0000259" key="6">
    <source>
        <dbReference type="Pfam" id="PF06305"/>
    </source>
</evidence>
<dbReference type="EMBL" id="JABURY010000010">
    <property type="protein sequence ID" value="MBC9130540.1"/>
    <property type="molecule type" value="Genomic_DNA"/>
</dbReference>
<proteinExistence type="inferred from homology"/>
<keyword evidence="4 5" id="KW-0472">Membrane</keyword>